<comment type="subcellular location">
    <subcellularLocation>
        <location evidence="1">Nucleus</location>
        <location evidence="1">Nucleoplasm</location>
    </subcellularLocation>
</comment>
<dbReference type="SUPFAM" id="SSF57716">
    <property type="entry name" value="Glucocorticoid receptor-like (DNA-binding domain)"/>
    <property type="match status" value="1"/>
</dbReference>
<dbReference type="InterPro" id="IPR006612">
    <property type="entry name" value="THAP_Znf"/>
</dbReference>
<dbReference type="InterPro" id="IPR038441">
    <property type="entry name" value="THAP_Znf_sf"/>
</dbReference>
<comment type="similarity">
    <text evidence="2">Belongs to the THAP1 family.</text>
</comment>
<comment type="caution">
    <text evidence="15">The sequence shown here is derived from an EMBL/GenBank/DDBJ whole genome shotgun (WGS) entry which is preliminary data.</text>
</comment>
<dbReference type="SMART" id="SM00980">
    <property type="entry name" value="THAP"/>
    <property type="match status" value="1"/>
</dbReference>
<keyword evidence="3" id="KW-0479">Metal-binding</keyword>
<evidence type="ECO:0000256" key="4">
    <source>
        <dbReference type="ARBA" id="ARBA00022771"/>
    </source>
</evidence>
<dbReference type="PROSITE" id="PS50950">
    <property type="entry name" value="ZF_THAP"/>
    <property type="match status" value="1"/>
</dbReference>
<protein>
    <recommendedName>
        <fullName evidence="14">THAP-type domain-containing protein</fullName>
    </recommendedName>
</protein>
<evidence type="ECO:0000256" key="3">
    <source>
        <dbReference type="ARBA" id="ARBA00022723"/>
    </source>
</evidence>
<keyword evidence="9" id="KW-0804">Transcription</keyword>
<evidence type="ECO:0000256" key="7">
    <source>
        <dbReference type="ARBA" id="ARBA00023054"/>
    </source>
</evidence>
<dbReference type="Proteomes" id="UP001160148">
    <property type="component" value="Unassembled WGS sequence"/>
</dbReference>
<accession>A0AAV0XDN1</accession>
<dbReference type="GO" id="GO:0043565">
    <property type="term" value="F:sequence-specific DNA binding"/>
    <property type="evidence" value="ECO:0007669"/>
    <property type="project" value="InterPro"/>
</dbReference>
<evidence type="ECO:0000256" key="8">
    <source>
        <dbReference type="ARBA" id="ARBA00023125"/>
    </source>
</evidence>
<dbReference type="InterPro" id="IPR026516">
    <property type="entry name" value="THAP1/10"/>
</dbReference>
<sequence length="232" mass="26240">MPSCFVCGRSSNSKNKDLGISFHQIPKNENHRAQWLDCIKKCGVDHLKTKPKSIICSEHFTMGCFKNYNRTKLLNETAVPSIVVNRVKSAKIEIPEVSCKLGSSNSNPCSVKSIIVDHDGIQMEGVQPIDTLSVQQPSCSSNAIFTDCSQLTCEPSKSFLKKPLTQKVNSRLLNAEVVKEINNDTPRKNYLKRTISSLMQENNSQKKKIKILNQQIRRQKKTNFLIKKYLDI</sequence>
<dbReference type="AlphaFoldDB" id="A0AAV0XDN1"/>
<keyword evidence="16" id="KW-1185">Reference proteome</keyword>
<proteinExistence type="inferred from homology"/>
<evidence type="ECO:0000256" key="12">
    <source>
        <dbReference type="PROSITE-ProRule" id="PRU00309"/>
    </source>
</evidence>
<evidence type="ECO:0000256" key="2">
    <source>
        <dbReference type="ARBA" id="ARBA00006177"/>
    </source>
</evidence>
<keyword evidence="7 13" id="KW-0175">Coiled coil</keyword>
<evidence type="ECO:0000256" key="1">
    <source>
        <dbReference type="ARBA" id="ARBA00004642"/>
    </source>
</evidence>
<dbReference type="GO" id="GO:0005654">
    <property type="term" value="C:nucleoplasm"/>
    <property type="evidence" value="ECO:0007669"/>
    <property type="project" value="UniProtKB-SubCell"/>
</dbReference>
<keyword evidence="6" id="KW-0805">Transcription regulation</keyword>
<dbReference type="GO" id="GO:0008270">
    <property type="term" value="F:zinc ion binding"/>
    <property type="evidence" value="ECO:0007669"/>
    <property type="project" value="UniProtKB-KW"/>
</dbReference>
<dbReference type="Pfam" id="PF05485">
    <property type="entry name" value="THAP"/>
    <property type="match status" value="1"/>
</dbReference>
<reference evidence="15 16" key="1">
    <citation type="submission" date="2023-01" db="EMBL/GenBank/DDBJ databases">
        <authorList>
            <person name="Whitehead M."/>
        </authorList>
    </citation>
    <scope>NUCLEOTIDE SEQUENCE [LARGE SCALE GENOMIC DNA]</scope>
</reference>
<evidence type="ECO:0000256" key="11">
    <source>
        <dbReference type="ARBA" id="ARBA00023306"/>
    </source>
</evidence>
<name>A0AAV0XDN1_9HEMI</name>
<evidence type="ECO:0000256" key="13">
    <source>
        <dbReference type="SAM" id="Coils"/>
    </source>
</evidence>
<feature type="coiled-coil region" evidence="13">
    <location>
        <begin position="195"/>
        <end position="222"/>
    </location>
</feature>
<dbReference type="EMBL" id="CARXXK010000004">
    <property type="protein sequence ID" value="CAI6366709.1"/>
    <property type="molecule type" value="Genomic_DNA"/>
</dbReference>
<dbReference type="PANTHER" id="PTHR46600">
    <property type="entry name" value="THAP DOMAIN-CONTAINING"/>
    <property type="match status" value="1"/>
</dbReference>
<evidence type="ECO:0000313" key="15">
    <source>
        <dbReference type="EMBL" id="CAI6366709.1"/>
    </source>
</evidence>
<evidence type="ECO:0000259" key="14">
    <source>
        <dbReference type="PROSITE" id="PS50950"/>
    </source>
</evidence>
<keyword evidence="11" id="KW-0131">Cell cycle</keyword>
<organism evidence="15 16">
    <name type="scientific">Macrosiphum euphorbiae</name>
    <name type="common">potato aphid</name>
    <dbReference type="NCBI Taxonomy" id="13131"/>
    <lineage>
        <taxon>Eukaryota</taxon>
        <taxon>Metazoa</taxon>
        <taxon>Ecdysozoa</taxon>
        <taxon>Arthropoda</taxon>
        <taxon>Hexapoda</taxon>
        <taxon>Insecta</taxon>
        <taxon>Pterygota</taxon>
        <taxon>Neoptera</taxon>
        <taxon>Paraneoptera</taxon>
        <taxon>Hemiptera</taxon>
        <taxon>Sternorrhyncha</taxon>
        <taxon>Aphidomorpha</taxon>
        <taxon>Aphidoidea</taxon>
        <taxon>Aphididae</taxon>
        <taxon>Macrosiphini</taxon>
        <taxon>Macrosiphum</taxon>
    </lineage>
</organism>
<evidence type="ECO:0000313" key="16">
    <source>
        <dbReference type="Proteomes" id="UP001160148"/>
    </source>
</evidence>
<evidence type="ECO:0000256" key="10">
    <source>
        <dbReference type="ARBA" id="ARBA00023242"/>
    </source>
</evidence>
<evidence type="ECO:0000256" key="9">
    <source>
        <dbReference type="ARBA" id="ARBA00023163"/>
    </source>
</evidence>
<dbReference type="SMART" id="SM00692">
    <property type="entry name" value="DM3"/>
    <property type="match status" value="1"/>
</dbReference>
<evidence type="ECO:0000256" key="5">
    <source>
        <dbReference type="ARBA" id="ARBA00022833"/>
    </source>
</evidence>
<keyword evidence="8 12" id="KW-0238">DNA-binding</keyword>
<dbReference type="PANTHER" id="PTHR46600:SF1">
    <property type="entry name" value="THAP DOMAIN-CONTAINING PROTEIN 1"/>
    <property type="match status" value="1"/>
</dbReference>
<keyword evidence="4 12" id="KW-0863">Zinc-finger</keyword>
<feature type="domain" description="THAP-type" evidence="14">
    <location>
        <begin position="1"/>
        <end position="83"/>
    </location>
</feature>
<evidence type="ECO:0000256" key="6">
    <source>
        <dbReference type="ARBA" id="ARBA00023015"/>
    </source>
</evidence>
<keyword evidence="5" id="KW-0862">Zinc</keyword>
<dbReference type="Gene3D" id="6.20.210.20">
    <property type="entry name" value="THAP domain"/>
    <property type="match status" value="1"/>
</dbReference>
<gene>
    <name evidence="15" type="ORF">MEUPH1_LOCUS21258</name>
</gene>
<keyword evidence="10" id="KW-0539">Nucleus</keyword>